<keyword evidence="3" id="KW-1185">Reference proteome</keyword>
<evidence type="ECO:0000256" key="1">
    <source>
        <dbReference type="SAM" id="MobiDB-lite"/>
    </source>
</evidence>
<reference evidence="2" key="1">
    <citation type="submission" date="2020-10" db="EMBL/GenBank/DDBJ databases">
        <title>Sequencing the genomes of 1000 actinobacteria strains.</title>
        <authorList>
            <person name="Klenk H.-P."/>
        </authorList>
    </citation>
    <scope>NUCLEOTIDE SEQUENCE</scope>
    <source>
        <strain evidence="2">DSM 46832</strain>
    </source>
</reference>
<feature type="region of interest" description="Disordered" evidence="1">
    <location>
        <begin position="83"/>
        <end position="120"/>
    </location>
</feature>
<gene>
    <name evidence="2" type="ORF">H4W31_005258</name>
</gene>
<dbReference type="Proteomes" id="UP000649753">
    <property type="component" value="Unassembled WGS sequence"/>
</dbReference>
<dbReference type="AlphaFoldDB" id="A0A927M9V2"/>
<dbReference type="RefSeq" id="WP_192769065.1">
    <property type="nucleotide sequence ID" value="NZ_JADBEB010000001.1"/>
</dbReference>
<organism evidence="2 3">
    <name type="scientific">Plantactinospora soyae</name>
    <dbReference type="NCBI Taxonomy" id="1544732"/>
    <lineage>
        <taxon>Bacteria</taxon>
        <taxon>Bacillati</taxon>
        <taxon>Actinomycetota</taxon>
        <taxon>Actinomycetes</taxon>
        <taxon>Micromonosporales</taxon>
        <taxon>Micromonosporaceae</taxon>
        <taxon>Plantactinospora</taxon>
    </lineage>
</organism>
<dbReference type="EMBL" id="JADBEB010000001">
    <property type="protein sequence ID" value="MBE1489620.1"/>
    <property type="molecule type" value="Genomic_DNA"/>
</dbReference>
<name>A0A927M9V2_9ACTN</name>
<evidence type="ECO:0000313" key="3">
    <source>
        <dbReference type="Proteomes" id="UP000649753"/>
    </source>
</evidence>
<protein>
    <submittedName>
        <fullName evidence="2">Uncharacterized protein</fullName>
    </submittedName>
</protein>
<sequence>MHIDWLIVSAPFSLITVVLFHSPRLSVVETTYLDVAGHLADEPGSVGHTRPRGSEPLTGDPVEQQCVGGRELLRPVRMEPSLTDWEVSRRGSSTAPSAVVKMDRTTHPISASQRGFGDLG</sequence>
<comment type="caution">
    <text evidence="2">The sequence shown here is derived from an EMBL/GenBank/DDBJ whole genome shotgun (WGS) entry which is preliminary data.</text>
</comment>
<evidence type="ECO:0000313" key="2">
    <source>
        <dbReference type="EMBL" id="MBE1489620.1"/>
    </source>
</evidence>
<proteinExistence type="predicted"/>
<feature type="region of interest" description="Disordered" evidence="1">
    <location>
        <begin position="40"/>
        <end position="63"/>
    </location>
</feature>
<accession>A0A927M9V2</accession>